<dbReference type="InterPro" id="IPR057006">
    <property type="entry name" value="Phage_TAC_19"/>
</dbReference>
<evidence type="ECO:0008006" key="3">
    <source>
        <dbReference type="Google" id="ProtNLM"/>
    </source>
</evidence>
<sequence length="119" mass="13932">MAKKTKLNFIELITGEKENGEFETKVYFTPKYLPFSELMNLFEKVEEIEKTEEDSGTNSIQEMFKLVAEDIYKNQFTVQELMDGLHAPEAMTEIRAQIQFVSQGEQSEENEKRLKQLLK</sequence>
<evidence type="ECO:0000313" key="1">
    <source>
        <dbReference type="EMBL" id="KKB26554.1"/>
    </source>
</evidence>
<dbReference type="Proteomes" id="UP000033530">
    <property type="component" value="Unassembled WGS sequence"/>
</dbReference>
<dbReference type="RefSeq" id="WP_046099500.1">
    <property type="nucleotide sequence ID" value="NZ_CP015552.1"/>
</dbReference>
<dbReference type="Pfam" id="PF23857">
    <property type="entry name" value="Phage_TAC_19"/>
    <property type="match status" value="1"/>
</dbReference>
<proteinExistence type="predicted"/>
<dbReference type="NCBIfam" id="NF047360">
    <property type="entry name" value="tail_chap_PVL"/>
    <property type="match status" value="1"/>
</dbReference>
<name>A0AAJ0JR93_STACA</name>
<comment type="caution">
    <text evidence="1">The sequence shown here is derived from an EMBL/GenBank/DDBJ whole genome shotgun (WGS) entry which is preliminary data.</text>
</comment>
<evidence type="ECO:0000313" key="2">
    <source>
        <dbReference type="Proteomes" id="UP000033530"/>
    </source>
</evidence>
<reference evidence="1 2" key="1">
    <citation type="submission" date="2015-03" db="EMBL/GenBank/DDBJ databases">
        <title>Draft Genome Sequence of S. carnosus subsp. utilis LTH 7013, Isolated from South Tirolean Ham.</title>
        <authorList>
            <person name="Mueller A."/>
            <person name="Huptas C."/>
            <person name="Wenning M."/>
            <person name="Weiss A."/>
            <person name="Schmidt H."/>
        </authorList>
    </citation>
    <scope>NUCLEOTIDE SEQUENCE [LARGE SCALE GENOMIC DNA]</scope>
    <source>
        <strain evidence="1 2">LTH7013</strain>
    </source>
</reference>
<gene>
    <name evidence="1" type="ORF">VV61_03440</name>
</gene>
<dbReference type="AlphaFoldDB" id="A0AAJ0JR93"/>
<dbReference type="EMBL" id="LAIU01000001">
    <property type="protein sequence ID" value="KKB26554.1"/>
    <property type="molecule type" value="Genomic_DNA"/>
</dbReference>
<protein>
    <recommendedName>
        <fullName evidence="3">Phage protein</fullName>
    </recommendedName>
</protein>
<accession>A0AAJ0JR93</accession>
<organism evidence="1 2">
    <name type="scientific">Staphylococcus carnosus</name>
    <dbReference type="NCBI Taxonomy" id="1281"/>
    <lineage>
        <taxon>Bacteria</taxon>
        <taxon>Bacillati</taxon>
        <taxon>Bacillota</taxon>
        <taxon>Bacilli</taxon>
        <taxon>Bacillales</taxon>
        <taxon>Staphylococcaceae</taxon>
        <taxon>Staphylococcus</taxon>
    </lineage>
</organism>